<dbReference type="Proteomes" id="UP000583800">
    <property type="component" value="Unassembled WGS sequence"/>
</dbReference>
<proteinExistence type="predicted"/>
<name>A0A7X0BYB0_9ACTN</name>
<dbReference type="EMBL" id="JACHJB010000001">
    <property type="protein sequence ID" value="MBB6343721.1"/>
    <property type="molecule type" value="Genomic_DNA"/>
</dbReference>
<sequence>MGDLRDHLAELCGFYQDAARRGPAVVMWWD</sequence>
<evidence type="ECO:0000313" key="1">
    <source>
        <dbReference type="EMBL" id="MBB6343721.1"/>
    </source>
</evidence>
<accession>A0A7X0BYB0</accession>
<comment type="caution">
    <text evidence="1">The sequence shown here is derived from an EMBL/GenBank/DDBJ whole genome shotgun (WGS) entry which is preliminary data.</text>
</comment>
<keyword evidence="2" id="KW-1185">Reference proteome</keyword>
<evidence type="ECO:0000313" key="2">
    <source>
        <dbReference type="Proteomes" id="UP000583800"/>
    </source>
</evidence>
<dbReference type="AlphaFoldDB" id="A0A7X0BYB0"/>
<protein>
    <submittedName>
        <fullName evidence="1">Uncharacterized protein</fullName>
    </submittedName>
</protein>
<reference evidence="1 2" key="1">
    <citation type="submission" date="2020-08" db="EMBL/GenBank/DDBJ databases">
        <title>Sequencing the genomes of 1000 actinobacteria strains.</title>
        <authorList>
            <person name="Klenk H.-P."/>
        </authorList>
    </citation>
    <scope>NUCLEOTIDE SEQUENCE [LARGE SCALE GENOMIC DNA]</scope>
    <source>
        <strain evidence="1 2">DSM 45913</strain>
    </source>
</reference>
<gene>
    <name evidence="1" type="ORF">FHU36_000230</name>
</gene>
<organism evidence="1 2">
    <name type="scientific">Nonomuraea muscovyensis</name>
    <dbReference type="NCBI Taxonomy" id="1124761"/>
    <lineage>
        <taxon>Bacteria</taxon>
        <taxon>Bacillati</taxon>
        <taxon>Actinomycetota</taxon>
        <taxon>Actinomycetes</taxon>
        <taxon>Streptosporangiales</taxon>
        <taxon>Streptosporangiaceae</taxon>
        <taxon>Nonomuraea</taxon>
    </lineage>
</organism>